<dbReference type="CDD" id="cd05274">
    <property type="entry name" value="KR_FAS_SDR_x"/>
    <property type="match status" value="1"/>
</dbReference>
<evidence type="ECO:0000256" key="5">
    <source>
        <dbReference type="ARBA" id="ARBA00022679"/>
    </source>
</evidence>
<comment type="caution">
    <text evidence="15">The sequence shown here is derived from an EMBL/GenBank/DDBJ whole genome shotgun (WGS) entry which is preliminary data.</text>
</comment>
<sequence length="2475" mass="271177">MGIDQHLTNGDLSHNLEPIAIVGIGLRLPGKIHSAEALWEILVNKKDTRGPVPPSRYNSDGFYSPSGRAGTVGVKHGHFLDESDGLGLLDTSFFTMSKPEVEKLDPQQRMLLEVVWECMENGGQSNWRGTNTGVFVGTWGDDWQDFLAKDPQQIGGMLNVSGAGDFAISNRISYEYDLRGPSMTIKAACASAMICLHEACQSLRNGECDAAIVAGSNLITTPTQTIAQTEAGVLSPTGQCRTFDASANGYARGEAINAILVKKLSDAIRDGDSIRGVVRATSVNCDGRSAGISSPNPEAHERMIRYAYRMADIVRASDTPFVEVHGTGTPSGDPLELQAIAKVFGAEQDTYVGSVKANVGHGEGASGLTSVIKALMSLENGIIPPQVNFSTPNPKIPFEEARLLVPLDPVPWPANRPERISVNSFGITGANAHAIIESARSYYDTDRQASATVPAITSNAEAPNLLVLSANTTESLKRRIADIQKYISLHPSRSHDLAYTLACRREHLPHRAYCIVRGASAGEVSVVERVKDIPPNVNFVFTGQGAQWAGMAKELVQQFPDFRADLAHLTTVLALLPHPPTWNLLDELAKPASESRLNEAELAQPLCTAIQVAIVNLLRRLGVFPSAVVGHSSGEIAAAYAANALTADEAIIAAYYRGLVSVSSARLGAMAAVGIGRAEAALYLERGVVVACDNSPNSVTLSGDRDVLENIIEDIRRDDDKLFVRMLKTDGMAYHSHHMLPLGQTYEDHLSPLVKAQPPSVPFFSSVTGKLASATTFGPQYWRQNLESPVKFFPAIRALIASQESDQFFLEIGPHSALSGPIRQIFGASASKGRRTYLASLVRGANAVDSVLEMAGQLFLKSIPVQLEHLTSSGRTLTDIPNYPWQHENVLWNEPRVVKEWRTRPFPPHELLGSRIIESSDLEPMWRNMLRLKDAAWLRDHKVLDDVVFPCAGYVGMIGEAIRRVTGVEVFSIRRLNISTALILTDERSAEIITSFKPVRSTTTVNSVWYDFSIYSHNGSAWTRHCDGQARGGRDEQIELESELDMEPLPRKVASPYAIFDRVGLNYGPTFQGIQRLSVKPGHRTATADFQAPPVTGSPYSLHPTTIDQCLQLLGLAAADGLSRHLEHILLPTGIDHLYIQPGQAQATLRARARAAEDPAKVSNIKGEMVAAKDGQILLSAQGCKVSVFEQALDDDKDSRIAAARLSWRPDLDFVPLDSLMISPAKDLTAIQVAERYVLLCTVEMQRRIKDSGCVPTGYMEKFRQWIDNHVEEGHNGHHKLLPDSQELLKLGLEDRLALIRTLREELKTSEFVHVAELVTRLLDSCVDVFLGQTQILDVYLQEKALTKMYAITGDRIDSSEFFATAGHTNPRMRVLEIGAGTGGTTLVTLQALHSINGERMYSNYTFTDISSGFFSTARERFAEYSGLEFKTLDISRDPLEQGFEAGSYDLIIASNVIHATPSLNTTLKHVRKLLHSRGRFFLQELIPSPAKMINLIMGPLSGWWLGDVDGRQWEPIVSTERWDRELSAAGFSGIETVVHDDPQRDGVLGVNMIARPAQPLPNFLRITLLIRDSQKELQVVQLMEETLASQGYQVDRCTFGEDIPPYQDIISLLEVDSPFTGSMSSDGLETLQRILKNLGASRIIWVMGSAQFGSASPEYGLTLGLTRSVRTEFSVPIATLETDAFNSKTTQVVVDVFRKFQDTAASVNPDYEFVVKDNTVHVGRYHWAKVSQELATAPKDLLRQALRLQEKKSSGSNVYNWVPFSPSPPGPDEVVVKPAYAGVTFKDTIAGEADFLLGREGSGTVTAIGSSVQTVNVGDRVMMLGERCLDTTVTIPSHHLVRIPDDLSFDEAATMPLAYATAIYCLINVANLQRGQAILIHSACEDVGLAALQICQMTGAQVYCTVGNNDEVEYLTGSLDIPRENIFHSKDATFLTSLMKETNNRGVDVVLNSLSGDVLQVSWQCVAKRGKMIHVGGPNSFDHTELNMSLFTGNRSFVSVDMADLQDMYHDLLSQIVTLHHKGHIKPISPVQAFEADDITNMASTIHKRETIGKSVVQALHEPQNLKRSLGAQELELRGNASYLLVGGLGGLGQAISTCMVEHGARHFIYLSRSAGSSEDYADFFSELESQGCSVQAFSGDVANIDDVTRVVQEAKHPIAGVLQMAMVLRDHPFLEMPHEDWKAALKPKVDGTWNLHNTLVDQNLDFFVIFGSISGSFGIGHQANYAAANTFQDAFVQYRHAQGLPASILNIGAMADVGYVSQRRSVQDYFRNAGMPFLSEGDLFETLHLSIRQQLPDSNQDSGPGTSPGFTSTSQLALGIRATKPMDDPTNRTLWKHDRRVDIYRNIEASRIESGDGGRMGGEEDVLTALMKEVRSNPSTLGKAETLETLTHEVGINIYSFMLLPVEDLDVSKSMMALGVDSLVVIEIRNWLRRKLEVETSTLEILNGGTIEILGKIVAQRLKEKYGGLAPET</sequence>
<dbReference type="Pfam" id="PF08240">
    <property type="entry name" value="ADH_N"/>
    <property type="match status" value="1"/>
</dbReference>
<dbReference type="InterPro" id="IPR014043">
    <property type="entry name" value="Acyl_transferase_dom"/>
</dbReference>
<dbReference type="InterPro" id="IPR006162">
    <property type="entry name" value="Ppantetheine_attach_site"/>
</dbReference>
<dbReference type="SMART" id="SM00827">
    <property type="entry name" value="PKS_AT"/>
    <property type="match status" value="1"/>
</dbReference>
<organism evidence="15 16">
    <name type="scientific">Polytolypa hystricis (strain UAMH7299)</name>
    <dbReference type="NCBI Taxonomy" id="1447883"/>
    <lineage>
        <taxon>Eukaryota</taxon>
        <taxon>Fungi</taxon>
        <taxon>Dikarya</taxon>
        <taxon>Ascomycota</taxon>
        <taxon>Pezizomycotina</taxon>
        <taxon>Eurotiomycetes</taxon>
        <taxon>Eurotiomycetidae</taxon>
        <taxon>Onygenales</taxon>
        <taxon>Onygenales incertae sedis</taxon>
        <taxon>Polytolypa</taxon>
    </lineage>
</organism>
<evidence type="ECO:0000256" key="1">
    <source>
        <dbReference type="ARBA" id="ARBA00018393"/>
    </source>
</evidence>
<dbReference type="InterPro" id="IPR009081">
    <property type="entry name" value="PP-bd_ACP"/>
</dbReference>
<dbReference type="InterPro" id="IPR020807">
    <property type="entry name" value="PKS_DH"/>
</dbReference>
<evidence type="ECO:0000256" key="2">
    <source>
        <dbReference type="ARBA" id="ARBA00022450"/>
    </source>
</evidence>
<dbReference type="SUPFAM" id="SSF47336">
    <property type="entry name" value="ACP-like"/>
    <property type="match status" value="1"/>
</dbReference>
<keyword evidence="6" id="KW-0521">NADP</keyword>
<dbReference type="Gene3D" id="3.40.50.150">
    <property type="entry name" value="Vaccinia Virus protein VP39"/>
    <property type="match status" value="1"/>
</dbReference>
<dbReference type="InterPro" id="IPR013217">
    <property type="entry name" value="Methyltransf_12"/>
</dbReference>
<dbReference type="PANTHER" id="PTHR43775">
    <property type="entry name" value="FATTY ACID SYNTHASE"/>
    <property type="match status" value="1"/>
</dbReference>
<dbReference type="CDD" id="cd05195">
    <property type="entry name" value="enoyl_red"/>
    <property type="match status" value="1"/>
</dbReference>
<dbReference type="InterPro" id="IPR020843">
    <property type="entry name" value="ER"/>
</dbReference>
<dbReference type="CDD" id="cd00833">
    <property type="entry name" value="PKS"/>
    <property type="match status" value="1"/>
</dbReference>
<dbReference type="PROSITE" id="PS52004">
    <property type="entry name" value="KS3_2"/>
    <property type="match status" value="1"/>
</dbReference>
<evidence type="ECO:0000256" key="4">
    <source>
        <dbReference type="ARBA" id="ARBA00022603"/>
    </source>
</evidence>
<evidence type="ECO:0000313" key="16">
    <source>
        <dbReference type="Proteomes" id="UP000224634"/>
    </source>
</evidence>
<dbReference type="Gene3D" id="3.40.366.10">
    <property type="entry name" value="Malonyl-Coenzyme A Acyl Carrier Protein, domain 2"/>
    <property type="match status" value="1"/>
</dbReference>
<dbReference type="Gene3D" id="3.40.47.10">
    <property type="match status" value="1"/>
</dbReference>
<dbReference type="Pfam" id="PF02801">
    <property type="entry name" value="Ketoacyl-synt_C"/>
    <property type="match status" value="1"/>
</dbReference>
<keyword evidence="7" id="KW-0511">Multifunctional enzyme</keyword>
<dbReference type="SMART" id="SM00829">
    <property type="entry name" value="PKS_ER"/>
    <property type="match status" value="1"/>
</dbReference>
<feature type="domain" description="Ketosynthase family 3 (KS3)" evidence="13">
    <location>
        <begin position="16"/>
        <end position="438"/>
    </location>
</feature>
<dbReference type="InterPro" id="IPR049552">
    <property type="entry name" value="PKS_DH_N"/>
</dbReference>
<dbReference type="STRING" id="1447883.A0A2B7X1K9"/>
<dbReference type="InterPro" id="IPR032821">
    <property type="entry name" value="PKS_assoc"/>
</dbReference>
<dbReference type="SUPFAM" id="SSF51735">
    <property type="entry name" value="NAD(P)-binding Rossmann-fold domains"/>
    <property type="match status" value="2"/>
</dbReference>
<evidence type="ECO:0000256" key="6">
    <source>
        <dbReference type="ARBA" id="ARBA00022857"/>
    </source>
</evidence>
<evidence type="ECO:0000256" key="10">
    <source>
        <dbReference type="ARBA" id="ARBA00033379"/>
    </source>
</evidence>
<feature type="region of interest" description="C-terminal hotdog fold" evidence="11">
    <location>
        <begin position="1048"/>
        <end position="1195"/>
    </location>
</feature>
<dbReference type="InterPro" id="IPR029063">
    <property type="entry name" value="SAM-dependent_MTases_sf"/>
</dbReference>
<dbReference type="InterPro" id="IPR014031">
    <property type="entry name" value="Ketoacyl_synth_C"/>
</dbReference>
<dbReference type="GO" id="GO:0044550">
    <property type="term" value="P:secondary metabolite biosynthetic process"/>
    <property type="evidence" value="ECO:0007669"/>
    <property type="project" value="UniProtKB-ARBA"/>
</dbReference>
<dbReference type="EMBL" id="PDNA01000187">
    <property type="protein sequence ID" value="PGH05504.1"/>
    <property type="molecule type" value="Genomic_DNA"/>
</dbReference>
<dbReference type="PANTHER" id="PTHR43775:SF49">
    <property type="entry name" value="SYNTHASE, PUTATIVE (JCVI)-RELATED"/>
    <property type="match status" value="1"/>
</dbReference>
<dbReference type="PROSITE" id="PS50075">
    <property type="entry name" value="CARRIER"/>
    <property type="match status" value="1"/>
</dbReference>
<dbReference type="InterPro" id="IPR049551">
    <property type="entry name" value="PKS_DH_C"/>
</dbReference>
<dbReference type="Pfam" id="PF16197">
    <property type="entry name" value="KAsynt_C_assoc"/>
    <property type="match status" value="1"/>
</dbReference>
<dbReference type="SUPFAM" id="SSF55048">
    <property type="entry name" value="Probable ACP-binding domain of malonyl-CoA ACP transacylase"/>
    <property type="match status" value="1"/>
</dbReference>
<dbReference type="Pfam" id="PF23297">
    <property type="entry name" value="ACP_SdgA_C"/>
    <property type="match status" value="1"/>
</dbReference>
<keyword evidence="5" id="KW-0808">Transferase</keyword>
<dbReference type="SMART" id="SM00822">
    <property type="entry name" value="PKS_KR"/>
    <property type="match status" value="1"/>
</dbReference>
<dbReference type="Pfam" id="PF21089">
    <property type="entry name" value="PKS_DH_N"/>
    <property type="match status" value="1"/>
</dbReference>
<dbReference type="Pfam" id="PF00109">
    <property type="entry name" value="ketoacyl-synt"/>
    <property type="match status" value="1"/>
</dbReference>
<evidence type="ECO:0000259" key="12">
    <source>
        <dbReference type="PROSITE" id="PS50075"/>
    </source>
</evidence>
<dbReference type="SUPFAM" id="SSF53901">
    <property type="entry name" value="Thiolase-like"/>
    <property type="match status" value="1"/>
</dbReference>
<dbReference type="Gene3D" id="3.10.129.110">
    <property type="entry name" value="Polyketide synthase dehydratase"/>
    <property type="match status" value="1"/>
</dbReference>
<dbReference type="InterPro" id="IPR014030">
    <property type="entry name" value="Ketoacyl_synth_N"/>
</dbReference>
<evidence type="ECO:0000256" key="11">
    <source>
        <dbReference type="PROSITE-ProRule" id="PRU01363"/>
    </source>
</evidence>
<dbReference type="GO" id="GO:0008168">
    <property type="term" value="F:methyltransferase activity"/>
    <property type="evidence" value="ECO:0007669"/>
    <property type="project" value="UniProtKB-KW"/>
</dbReference>
<dbReference type="Gene3D" id="1.10.1200.10">
    <property type="entry name" value="ACP-like"/>
    <property type="match status" value="1"/>
</dbReference>
<dbReference type="GO" id="GO:0004312">
    <property type="term" value="F:fatty acid synthase activity"/>
    <property type="evidence" value="ECO:0007669"/>
    <property type="project" value="TreeGrafter"/>
</dbReference>
<dbReference type="InterPro" id="IPR020806">
    <property type="entry name" value="PKS_PP-bd"/>
</dbReference>
<dbReference type="InterPro" id="IPR036736">
    <property type="entry name" value="ACP-like_sf"/>
</dbReference>
<proteinExistence type="predicted"/>
<dbReference type="GO" id="GO:0031177">
    <property type="term" value="F:phosphopantetheine binding"/>
    <property type="evidence" value="ECO:0007669"/>
    <property type="project" value="InterPro"/>
</dbReference>
<dbReference type="Gene3D" id="3.90.180.10">
    <property type="entry name" value="Medium-chain alcohol dehydrogenases, catalytic domain"/>
    <property type="match status" value="1"/>
</dbReference>
<dbReference type="GO" id="GO:0006633">
    <property type="term" value="P:fatty acid biosynthetic process"/>
    <property type="evidence" value="ECO:0007669"/>
    <property type="project" value="InterPro"/>
</dbReference>
<keyword evidence="16" id="KW-1185">Reference proteome</keyword>
<evidence type="ECO:0000256" key="3">
    <source>
        <dbReference type="ARBA" id="ARBA00022553"/>
    </source>
</evidence>
<dbReference type="Pfam" id="PF08242">
    <property type="entry name" value="Methyltransf_12"/>
    <property type="match status" value="1"/>
</dbReference>
<name>A0A2B7X1K9_POLH7</name>
<dbReference type="InterPro" id="IPR050091">
    <property type="entry name" value="PKS_NRPS_Biosynth_Enz"/>
</dbReference>
<feature type="active site" description="Proton donor; for dehydratase activity" evidence="11">
    <location>
        <position position="1108"/>
    </location>
</feature>
<dbReference type="PROSITE" id="PS00012">
    <property type="entry name" value="PHOSPHOPANTETHEINE"/>
    <property type="match status" value="1"/>
</dbReference>
<dbReference type="SMART" id="SM00826">
    <property type="entry name" value="PKS_DH"/>
    <property type="match status" value="1"/>
</dbReference>
<dbReference type="InterPro" id="IPR016036">
    <property type="entry name" value="Malonyl_transacylase_ACP-bd"/>
</dbReference>
<evidence type="ECO:0000259" key="14">
    <source>
        <dbReference type="PROSITE" id="PS52019"/>
    </source>
</evidence>
<dbReference type="CDD" id="cd02440">
    <property type="entry name" value="AdoMet_MTases"/>
    <property type="match status" value="1"/>
</dbReference>
<evidence type="ECO:0000256" key="9">
    <source>
        <dbReference type="ARBA" id="ARBA00031359"/>
    </source>
</evidence>
<dbReference type="OrthoDB" id="329835at2759"/>
<dbReference type="SUPFAM" id="SSF52151">
    <property type="entry name" value="FabD/lysophospholipase-like"/>
    <property type="match status" value="1"/>
</dbReference>
<dbReference type="InterPro" id="IPR013154">
    <property type="entry name" value="ADH-like_N"/>
</dbReference>
<dbReference type="InterPro" id="IPR011032">
    <property type="entry name" value="GroES-like_sf"/>
</dbReference>
<dbReference type="InterPro" id="IPR001227">
    <property type="entry name" value="Ac_transferase_dom_sf"/>
</dbReference>
<gene>
    <name evidence="15" type="ORF">AJ80_08325</name>
</gene>
<dbReference type="SUPFAM" id="SSF50129">
    <property type="entry name" value="GroES-like"/>
    <property type="match status" value="1"/>
</dbReference>
<dbReference type="InterPro" id="IPR016039">
    <property type="entry name" value="Thiolase-like"/>
</dbReference>
<feature type="domain" description="Carrier" evidence="12">
    <location>
        <begin position="2388"/>
        <end position="2464"/>
    </location>
</feature>
<dbReference type="SMART" id="SM00823">
    <property type="entry name" value="PKS_PP"/>
    <property type="match status" value="1"/>
</dbReference>
<dbReference type="PROSITE" id="PS52019">
    <property type="entry name" value="PKS_MFAS_DH"/>
    <property type="match status" value="1"/>
</dbReference>
<dbReference type="InterPro" id="IPR057326">
    <property type="entry name" value="KR_dom"/>
</dbReference>
<keyword evidence="4" id="KW-0489">Methyltransferase</keyword>
<dbReference type="InterPro" id="IPR013149">
    <property type="entry name" value="ADH-like_C"/>
</dbReference>
<accession>A0A2B7X1K9</accession>
<dbReference type="InterPro" id="IPR020841">
    <property type="entry name" value="PKS_Beta-ketoAc_synthase_dom"/>
</dbReference>
<feature type="region of interest" description="N-terminal hotdog fold" evidence="11">
    <location>
        <begin position="909"/>
        <end position="1037"/>
    </location>
</feature>
<dbReference type="InterPro" id="IPR036291">
    <property type="entry name" value="NAD(P)-bd_dom_sf"/>
</dbReference>
<dbReference type="Pfam" id="PF00698">
    <property type="entry name" value="Acyl_transf_1"/>
    <property type="match status" value="1"/>
</dbReference>
<feature type="domain" description="PKS/mFAS DH" evidence="14">
    <location>
        <begin position="909"/>
        <end position="1195"/>
    </location>
</feature>
<evidence type="ECO:0000256" key="8">
    <source>
        <dbReference type="ARBA" id="ARBA00023315"/>
    </source>
</evidence>
<dbReference type="Proteomes" id="UP000224634">
    <property type="component" value="Unassembled WGS sequence"/>
</dbReference>
<keyword evidence="2" id="KW-0596">Phosphopantetheine</keyword>
<dbReference type="PROSITE" id="PS00606">
    <property type="entry name" value="KS3_1"/>
    <property type="match status" value="1"/>
</dbReference>
<protein>
    <recommendedName>
        <fullName evidence="1">Non-reducing polyketide synthase nscA</fullName>
    </recommendedName>
    <alternativeName>
        <fullName evidence="9">Conidial yellow pigment biosynthesis polyketide synthase nscA</fullName>
    </alternativeName>
    <alternativeName>
        <fullName evidence="10">Neosartoricin B biosynthesis protein A</fullName>
    </alternativeName>
</protein>
<dbReference type="GO" id="GO:0032259">
    <property type="term" value="P:methylation"/>
    <property type="evidence" value="ECO:0007669"/>
    <property type="project" value="UniProtKB-KW"/>
</dbReference>
<dbReference type="Pfam" id="PF00107">
    <property type="entry name" value="ADH_zinc_N"/>
    <property type="match status" value="1"/>
</dbReference>
<dbReference type="SUPFAM" id="SSF53335">
    <property type="entry name" value="S-adenosyl-L-methionine-dependent methyltransferases"/>
    <property type="match status" value="1"/>
</dbReference>
<dbReference type="InterPro" id="IPR042104">
    <property type="entry name" value="PKS_dehydratase_sf"/>
</dbReference>
<dbReference type="GO" id="GO:0004315">
    <property type="term" value="F:3-oxoacyl-[acyl-carrier-protein] synthase activity"/>
    <property type="evidence" value="ECO:0007669"/>
    <property type="project" value="InterPro"/>
</dbReference>
<dbReference type="Gene3D" id="3.40.50.720">
    <property type="entry name" value="NAD(P)-binding Rossmann-like Domain"/>
    <property type="match status" value="2"/>
</dbReference>
<dbReference type="Pfam" id="PF14765">
    <property type="entry name" value="PS-DH"/>
    <property type="match status" value="1"/>
</dbReference>
<dbReference type="InterPro" id="IPR016035">
    <property type="entry name" value="Acyl_Trfase/lysoPLipase"/>
</dbReference>
<dbReference type="SMART" id="SM00825">
    <property type="entry name" value="PKS_KS"/>
    <property type="match status" value="1"/>
</dbReference>
<dbReference type="Pfam" id="PF08659">
    <property type="entry name" value="KR"/>
    <property type="match status" value="1"/>
</dbReference>
<keyword evidence="3" id="KW-0597">Phosphoprotein</keyword>
<evidence type="ECO:0000256" key="7">
    <source>
        <dbReference type="ARBA" id="ARBA00023268"/>
    </source>
</evidence>
<dbReference type="GO" id="GO:0016491">
    <property type="term" value="F:oxidoreductase activity"/>
    <property type="evidence" value="ECO:0007669"/>
    <property type="project" value="InterPro"/>
</dbReference>
<reference evidence="15 16" key="1">
    <citation type="submission" date="2017-10" db="EMBL/GenBank/DDBJ databases">
        <title>Comparative genomics in systemic dimorphic fungi from Ajellomycetaceae.</title>
        <authorList>
            <person name="Munoz J.F."/>
            <person name="Mcewen J.G."/>
            <person name="Clay O.K."/>
            <person name="Cuomo C.A."/>
        </authorList>
    </citation>
    <scope>NUCLEOTIDE SEQUENCE [LARGE SCALE GENOMIC DNA]</scope>
    <source>
        <strain evidence="15 16">UAMH7299</strain>
    </source>
</reference>
<evidence type="ECO:0000313" key="15">
    <source>
        <dbReference type="EMBL" id="PGH05504.1"/>
    </source>
</evidence>
<dbReference type="InterPro" id="IPR018201">
    <property type="entry name" value="Ketoacyl_synth_AS"/>
</dbReference>
<dbReference type="InterPro" id="IPR013968">
    <property type="entry name" value="PKS_KR"/>
</dbReference>
<evidence type="ECO:0000259" key="13">
    <source>
        <dbReference type="PROSITE" id="PS52004"/>
    </source>
</evidence>
<dbReference type="InterPro" id="IPR049900">
    <property type="entry name" value="PKS_mFAS_DH"/>
</dbReference>
<feature type="active site" description="Proton acceptor; for dehydratase activity" evidence="11">
    <location>
        <position position="941"/>
    </location>
</feature>
<keyword evidence="8" id="KW-0012">Acyltransferase</keyword>